<keyword evidence="3" id="KW-0548">Nucleotidyltransferase</keyword>
<dbReference type="Pfam" id="PF03732">
    <property type="entry name" value="Retrotrans_gag"/>
    <property type="match status" value="1"/>
</dbReference>
<gene>
    <name evidence="3" type="ORF">Tco_0841781</name>
</gene>
<name>A0ABQ5B1T3_9ASTR</name>
<dbReference type="EMBL" id="BQNB010012739">
    <property type="protein sequence ID" value="GJT07319.1"/>
    <property type="molecule type" value="Genomic_DNA"/>
</dbReference>
<sequence length="241" mass="27606">MPNNVKTYDESDDLEDHLKIFQAAAKVEQWAMPTWCHVFNSTLTGSARVWFDDLPPESVDNYDDLKKAFLVNFLQQKKCIKDPVETHHIKQRKGESTEDFVQRFKDEMDEMMRVTTAFLKGEVAVFNHVRKKTLPVWKQQEAERKQNFESRGDSGINKEQSGDAPSGSKESNGYSYRTPHWFQRINHMANGTNIAASKNKGCGGFNLYMDEFCGGEITISLQWDHRQARGEENSSSPVNSS</sequence>
<protein>
    <submittedName>
        <fullName evidence="3">Reverse transcriptase domain-containing protein</fullName>
    </submittedName>
</protein>
<proteinExistence type="predicted"/>
<accession>A0ABQ5B1T3</accession>
<reference evidence="3" key="1">
    <citation type="journal article" date="2022" name="Int. J. Mol. Sci.">
        <title>Draft Genome of Tanacetum Coccineum: Genomic Comparison of Closely Related Tanacetum-Family Plants.</title>
        <authorList>
            <person name="Yamashiro T."/>
            <person name="Shiraishi A."/>
            <person name="Nakayama K."/>
            <person name="Satake H."/>
        </authorList>
    </citation>
    <scope>NUCLEOTIDE SEQUENCE</scope>
</reference>
<dbReference type="Proteomes" id="UP001151760">
    <property type="component" value="Unassembled WGS sequence"/>
</dbReference>
<dbReference type="PANTHER" id="PTHR33223:SF11">
    <property type="entry name" value="ELEMENT PROTEIN, PUTATIVE-RELATED"/>
    <property type="match status" value="1"/>
</dbReference>
<comment type="caution">
    <text evidence="3">The sequence shown here is derived from an EMBL/GenBank/DDBJ whole genome shotgun (WGS) entry which is preliminary data.</text>
</comment>
<evidence type="ECO:0000256" key="1">
    <source>
        <dbReference type="SAM" id="MobiDB-lite"/>
    </source>
</evidence>
<dbReference type="InterPro" id="IPR005162">
    <property type="entry name" value="Retrotrans_gag_dom"/>
</dbReference>
<organism evidence="3 4">
    <name type="scientific">Tanacetum coccineum</name>
    <dbReference type="NCBI Taxonomy" id="301880"/>
    <lineage>
        <taxon>Eukaryota</taxon>
        <taxon>Viridiplantae</taxon>
        <taxon>Streptophyta</taxon>
        <taxon>Embryophyta</taxon>
        <taxon>Tracheophyta</taxon>
        <taxon>Spermatophyta</taxon>
        <taxon>Magnoliopsida</taxon>
        <taxon>eudicotyledons</taxon>
        <taxon>Gunneridae</taxon>
        <taxon>Pentapetalae</taxon>
        <taxon>asterids</taxon>
        <taxon>campanulids</taxon>
        <taxon>Asterales</taxon>
        <taxon>Asteraceae</taxon>
        <taxon>Asteroideae</taxon>
        <taxon>Anthemideae</taxon>
        <taxon>Anthemidinae</taxon>
        <taxon>Tanacetum</taxon>
    </lineage>
</organism>
<feature type="compositionally biased region" description="Basic and acidic residues" evidence="1">
    <location>
        <begin position="140"/>
        <end position="152"/>
    </location>
</feature>
<keyword evidence="3" id="KW-0808">Transferase</keyword>
<evidence type="ECO:0000313" key="3">
    <source>
        <dbReference type="EMBL" id="GJT07319.1"/>
    </source>
</evidence>
<dbReference type="GO" id="GO:0003964">
    <property type="term" value="F:RNA-directed DNA polymerase activity"/>
    <property type="evidence" value="ECO:0007669"/>
    <property type="project" value="UniProtKB-KW"/>
</dbReference>
<keyword evidence="4" id="KW-1185">Reference proteome</keyword>
<keyword evidence="3" id="KW-0695">RNA-directed DNA polymerase</keyword>
<feature type="domain" description="Retrotransposon gag" evidence="2">
    <location>
        <begin position="38"/>
        <end position="113"/>
    </location>
</feature>
<reference evidence="3" key="2">
    <citation type="submission" date="2022-01" db="EMBL/GenBank/DDBJ databases">
        <authorList>
            <person name="Yamashiro T."/>
            <person name="Shiraishi A."/>
            <person name="Satake H."/>
            <person name="Nakayama K."/>
        </authorList>
    </citation>
    <scope>NUCLEOTIDE SEQUENCE</scope>
</reference>
<dbReference type="PANTHER" id="PTHR33223">
    <property type="entry name" value="CCHC-TYPE DOMAIN-CONTAINING PROTEIN"/>
    <property type="match status" value="1"/>
</dbReference>
<feature type="region of interest" description="Disordered" evidence="1">
    <location>
        <begin position="138"/>
        <end position="176"/>
    </location>
</feature>
<evidence type="ECO:0000259" key="2">
    <source>
        <dbReference type="Pfam" id="PF03732"/>
    </source>
</evidence>
<evidence type="ECO:0000313" key="4">
    <source>
        <dbReference type="Proteomes" id="UP001151760"/>
    </source>
</evidence>